<protein>
    <submittedName>
        <fullName evidence="2">Uncharacterized protein</fullName>
    </submittedName>
</protein>
<proteinExistence type="predicted"/>
<name>A0A3R7Q8Q6_PENVA</name>
<keyword evidence="3" id="KW-1185">Reference proteome</keyword>
<dbReference type="EMBL" id="QCYY01002299">
    <property type="protein sequence ID" value="ROT71436.1"/>
    <property type="molecule type" value="Genomic_DNA"/>
</dbReference>
<dbReference type="Proteomes" id="UP000283509">
    <property type="component" value="Unassembled WGS sequence"/>
</dbReference>
<feature type="region of interest" description="Disordered" evidence="1">
    <location>
        <begin position="1"/>
        <end position="39"/>
    </location>
</feature>
<organism evidence="2 3">
    <name type="scientific">Penaeus vannamei</name>
    <name type="common">Whiteleg shrimp</name>
    <name type="synonym">Litopenaeus vannamei</name>
    <dbReference type="NCBI Taxonomy" id="6689"/>
    <lineage>
        <taxon>Eukaryota</taxon>
        <taxon>Metazoa</taxon>
        <taxon>Ecdysozoa</taxon>
        <taxon>Arthropoda</taxon>
        <taxon>Crustacea</taxon>
        <taxon>Multicrustacea</taxon>
        <taxon>Malacostraca</taxon>
        <taxon>Eumalacostraca</taxon>
        <taxon>Eucarida</taxon>
        <taxon>Decapoda</taxon>
        <taxon>Dendrobranchiata</taxon>
        <taxon>Penaeoidea</taxon>
        <taxon>Penaeidae</taxon>
        <taxon>Penaeus</taxon>
    </lineage>
</organism>
<comment type="caution">
    <text evidence="2">The sequence shown here is derived from an EMBL/GenBank/DDBJ whole genome shotgun (WGS) entry which is preliminary data.</text>
</comment>
<reference evidence="2 3" key="2">
    <citation type="submission" date="2019-01" db="EMBL/GenBank/DDBJ databases">
        <title>The decoding of complex shrimp genome reveals the adaptation for benthos swimmer, frequently molting mechanism and breeding impact on genome.</title>
        <authorList>
            <person name="Sun Y."/>
            <person name="Gao Y."/>
            <person name="Yu Y."/>
        </authorList>
    </citation>
    <scope>NUCLEOTIDE SEQUENCE [LARGE SCALE GENOMIC DNA]</scope>
    <source>
        <tissue evidence="2">Muscle</tissue>
    </source>
</reference>
<evidence type="ECO:0000256" key="1">
    <source>
        <dbReference type="SAM" id="MobiDB-lite"/>
    </source>
</evidence>
<sequence>MRSSQVVKESGVPPSFRPATSLSSSSPLPSPSLSSSPPPPSLPPLLFPLFLSSSSPPPLSPSLPPLLPLSSSPFSLPPLLSLSSSPPPPSLLPSSSFLLPPPPSFLFLSFLSPPPPSLPPLLPLSSLPLLLPPPLFLPSLPLFLSSSFLPPLLLFLPSPSLSLSSPLSLPSSSLFPFLRFSSPLYTPTSPFPSLLPLLSPFYLPPVFPFSFVLPLSLLPLPILLIYTPLLPRSPLLLVLPFSSFSPSPSFSLVLPRSPSFSLKLPRSPSFSLVPLSLPSFSPSPRSPRSPSPHIDLIVIDGESGRLRDPSTARSKNESLLTGSPVLFTSVLFVPAEPYLALGAASPQDGEYVSILQGKPSPAPRPRPPRHRQQGERAGPRDLLLGPRPLSDHIHLADGSHRSRRPDAPPSPSPSERLSSSSWDKTSRDKACVFILPLNSLAEDKLRQPSLLLSATSSYEAACARGISSNLTVEAKRTLSTSCYQAFPSHTDGASHLSPLPLLTSEDLAIESGRRCGELHVWETESRAGGFGVARSSAARTPPTHLRWPDHPRAEGTAAAPSNSP</sequence>
<feature type="compositionally biased region" description="Basic and acidic residues" evidence="1">
    <location>
        <begin position="389"/>
        <end position="406"/>
    </location>
</feature>
<evidence type="ECO:0000313" key="2">
    <source>
        <dbReference type="EMBL" id="ROT71436.1"/>
    </source>
</evidence>
<reference evidence="2 3" key="1">
    <citation type="submission" date="2018-04" db="EMBL/GenBank/DDBJ databases">
        <authorList>
            <person name="Zhang X."/>
            <person name="Yuan J."/>
            <person name="Li F."/>
            <person name="Xiang J."/>
        </authorList>
    </citation>
    <scope>NUCLEOTIDE SEQUENCE [LARGE SCALE GENOMIC DNA]</scope>
    <source>
        <tissue evidence="2">Muscle</tissue>
    </source>
</reference>
<feature type="compositionally biased region" description="Low complexity" evidence="1">
    <location>
        <begin position="21"/>
        <end position="35"/>
    </location>
</feature>
<dbReference type="AlphaFoldDB" id="A0A3R7Q8Q6"/>
<dbReference type="STRING" id="6689.A0A3R7Q8Q6"/>
<evidence type="ECO:0000313" key="3">
    <source>
        <dbReference type="Proteomes" id="UP000283509"/>
    </source>
</evidence>
<accession>A0A3R7Q8Q6</accession>
<gene>
    <name evidence="2" type="ORF">C7M84_010254</name>
</gene>
<feature type="region of interest" description="Disordered" evidence="1">
    <location>
        <begin position="531"/>
        <end position="564"/>
    </location>
</feature>
<feature type="region of interest" description="Disordered" evidence="1">
    <location>
        <begin position="352"/>
        <end position="423"/>
    </location>
</feature>